<protein>
    <submittedName>
        <fullName evidence="2">Uncharacterized protein</fullName>
    </submittedName>
</protein>
<evidence type="ECO:0000313" key="2">
    <source>
        <dbReference type="EMBL" id="KAF5790998.1"/>
    </source>
</evidence>
<reference evidence="2" key="1">
    <citation type="journal article" date="2017" name="Nature">
        <title>The sunflower genome provides insights into oil metabolism, flowering and Asterid evolution.</title>
        <authorList>
            <person name="Badouin H."/>
            <person name="Gouzy J."/>
            <person name="Grassa C.J."/>
            <person name="Murat F."/>
            <person name="Staton S.E."/>
            <person name="Cottret L."/>
            <person name="Lelandais-Briere C."/>
            <person name="Owens G.L."/>
            <person name="Carrere S."/>
            <person name="Mayjonade B."/>
            <person name="Legrand L."/>
            <person name="Gill N."/>
            <person name="Kane N.C."/>
            <person name="Bowers J.E."/>
            <person name="Hubner S."/>
            <person name="Bellec A."/>
            <person name="Berard A."/>
            <person name="Berges H."/>
            <person name="Blanchet N."/>
            <person name="Boniface M.C."/>
            <person name="Brunel D."/>
            <person name="Catrice O."/>
            <person name="Chaidir N."/>
            <person name="Claudel C."/>
            <person name="Donnadieu C."/>
            <person name="Faraut T."/>
            <person name="Fievet G."/>
            <person name="Helmstetter N."/>
            <person name="King M."/>
            <person name="Knapp S.J."/>
            <person name="Lai Z."/>
            <person name="Le Paslier M.C."/>
            <person name="Lippi Y."/>
            <person name="Lorenzon L."/>
            <person name="Mandel J.R."/>
            <person name="Marage G."/>
            <person name="Marchand G."/>
            <person name="Marquand E."/>
            <person name="Bret-Mestries E."/>
            <person name="Morien E."/>
            <person name="Nambeesan S."/>
            <person name="Nguyen T."/>
            <person name="Pegot-Espagnet P."/>
            <person name="Pouilly N."/>
            <person name="Raftis F."/>
            <person name="Sallet E."/>
            <person name="Schiex T."/>
            <person name="Thomas J."/>
            <person name="Vandecasteele C."/>
            <person name="Vares D."/>
            <person name="Vear F."/>
            <person name="Vautrin S."/>
            <person name="Crespi M."/>
            <person name="Mangin B."/>
            <person name="Burke J.M."/>
            <person name="Salse J."/>
            <person name="Munos S."/>
            <person name="Vincourt P."/>
            <person name="Rieseberg L.H."/>
            <person name="Langlade N.B."/>
        </authorList>
    </citation>
    <scope>NUCLEOTIDE SEQUENCE</scope>
    <source>
        <tissue evidence="2">Leaves</tissue>
    </source>
</reference>
<name>A0A9K3I5T9_HELAN</name>
<feature type="region of interest" description="Disordered" evidence="1">
    <location>
        <begin position="131"/>
        <end position="152"/>
    </location>
</feature>
<dbReference type="AlphaFoldDB" id="A0A9K3I5T9"/>
<dbReference type="Gramene" id="mRNA:HanXRQr2_Chr09g0389721">
    <property type="protein sequence ID" value="CDS:HanXRQr2_Chr09g0389721.1"/>
    <property type="gene ID" value="HanXRQr2_Chr09g0389721"/>
</dbReference>
<evidence type="ECO:0000313" key="3">
    <source>
        <dbReference type="Proteomes" id="UP000215914"/>
    </source>
</evidence>
<reference evidence="2" key="2">
    <citation type="submission" date="2020-06" db="EMBL/GenBank/DDBJ databases">
        <title>Helianthus annuus Genome sequencing and assembly Release 2.</title>
        <authorList>
            <person name="Gouzy J."/>
            <person name="Langlade N."/>
            <person name="Munos S."/>
        </authorList>
    </citation>
    <scope>NUCLEOTIDE SEQUENCE</scope>
    <source>
        <tissue evidence="2">Leaves</tissue>
    </source>
</reference>
<accession>A0A9K3I5T9</accession>
<dbReference type="Proteomes" id="UP000215914">
    <property type="component" value="Unassembled WGS sequence"/>
</dbReference>
<gene>
    <name evidence="2" type="ORF">HanXRQr2_Chr09g0389721</name>
</gene>
<comment type="caution">
    <text evidence="2">The sequence shown here is derived from an EMBL/GenBank/DDBJ whole genome shotgun (WGS) entry which is preliminary data.</text>
</comment>
<keyword evidence="3" id="KW-1185">Reference proteome</keyword>
<dbReference type="EMBL" id="MNCJ02000324">
    <property type="protein sequence ID" value="KAF5790998.1"/>
    <property type="molecule type" value="Genomic_DNA"/>
</dbReference>
<feature type="region of interest" description="Disordered" evidence="1">
    <location>
        <begin position="1"/>
        <end position="29"/>
    </location>
</feature>
<proteinExistence type="predicted"/>
<evidence type="ECO:0000256" key="1">
    <source>
        <dbReference type="SAM" id="MobiDB-lite"/>
    </source>
</evidence>
<sequence>MDSVDHSAPPSFSSGGSRGVDPQFPAYYNHPTAAVDPYATQAPSISSTGIRNPELSFPTDGQRTVADEYHVQPPSYSGFQHTGNSINGYTGDRWLDQTGNGGQAPEYDALVHVNNSATGFNASNGYVQAPSLSGVAPRNPSNPGGSTADPAGFDPLENVGFSIVGRNFQRQNLTGPYDY</sequence>
<organism evidence="2 3">
    <name type="scientific">Helianthus annuus</name>
    <name type="common">Common sunflower</name>
    <dbReference type="NCBI Taxonomy" id="4232"/>
    <lineage>
        <taxon>Eukaryota</taxon>
        <taxon>Viridiplantae</taxon>
        <taxon>Streptophyta</taxon>
        <taxon>Embryophyta</taxon>
        <taxon>Tracheophyta</taxon>
        <taxon>Spermatophyta</taxon>
        <taxon>Magnoliopsida</taxon>
        <taxon>eudicotyledons</taxon>
        <taxon>Gunneridae</taxon>
        <taxon>Pentapetalae</taxon>
        <taxon>asterids</taxon>
        <taxon>campanulids</taxon>
        <taxon>Asterales</taxon>
        <taxon>Asteraceae</taxon>
        <taxon>Asteroideae</taxon>
        <taxon>Heliantheae alliance</taxon>
        <taxon>Heliantheae</taxon>
        <taxon>Helianthus</taxon>
    </lineage>
</organism>